<gene>
    <name evidence="2" type="ORF">MXMO3_02142</name>
</gene>
<dbReference type="KEGG" id="mmyr:MXMO3_02142"/>
<feature type="transmembrane region" description="Helical" evidence="1">
    <location>
        <begin position="181"/>
        <end position="201"/>
    </location>
</feature>
<feature type="transmembrane region" description="Helical" evidence="1">
    <location>
        <begin position="7"/>
        <end position="26"/>
    </location>
</feature>
<keyword evidence="1" id="KW-1133">Transmembrane helix</keyword>
<dbReference type="STRING" id="1122213.GCA_000423365_02442"/>
<sequence>MSGVSRVLSWFGVFAGFCFLTLQFIITIQARLELGDNLLGALWFLLTFFTVLSNIGVLAVHISARFDWPHFAWFRRAYVRTMLAVLILIVMVVYHLVLAPLWQPKGFFAVANIGLHYITPLIYLGWWTLFRREHAASFGDIPAMLLPPVLYLIWAMARGLAIGEYPYPFLDMAELGFGRTALNSAALFLTIGLLYSLFILLEGRLPRAKSL</sequence>
<feature type="transmembrane region" description="Helical" evidence="1">
    <location>
        <begin position="81"/>
        <end position="102"/>
    </location>
</feature>
<evidence type="ECO:0008006" key="4">
    <source>
        <dbReference type="Google" id="ProtNLM"/>
    </source>
</evidence>
<feature type="transmembrane region" description="Helical" evidence="1">
    <location>
        <begin position="108"/>
        <end position="129"/>
    </location>
</feature>
<keyword evidence="1" id="KW-0812">Transmembrane</keyword>
<feature type="transmembrane region" description="Helical" evidence="1">
    <location>
        <begin position="141"/>
        <end position="161"/>
    </location>
</feature>
<evidence type="ECO:0000256" key="1">
    <source>
        <dbReference type="SAM" id="Phobius"/>
    </source>
</evidence>
<keyword evidence="1" id="KW-0472">Membrane</keyword>
<reference evidence="2 3" key="1">
    <citation type="submission" date="2017-05" db="EMBL/GenBank/DDBJ databases">
        <title>Genome Analysis of Maritalea myrionectae HL2708#5.</title>
        <authorList>
            <consortium name="Cotde Inc.-PKNU"/>
            <person name="Jang D."/>
            <person name="Oh H.-M."/>
        </authorList>
    </citation>
    <scope>NUCLEOTIDE SEQUENCE [LARGE SCALE GENOMIC DNA]</scope>
    <source>
        <strain evidence="2 3">HL2708#5</strain>
    </source>
</reference>
<dbReference type="InterPro" id="IPR049713">
    <property type="entry name" value="Pr6Pr-like"/>
</dbReference>
<dbReference type="RefSeq" id="WP_117395845.1">
    <property type="nucleotide sequence ID" value="NZ_CP021330.1"/>
</dbReference>
<name>A0A2R4MFB4_9HYPH</name>
<proteinExistence type="predicted"/>
<accession>A0A2R4MFB4</accession>
<dbReference type="Proteomes" id="UP000258927">
    <property type="component" value="Chromosome"/>
</dbReference>
<keyword evidence="3" id="KW-1185">Reference proteome</keyword>
<protein>
    <recommendedName>
        <fullName evidence="4">Pr6Pr family membrane protein</fullName>
    </recommendedName>
</protein>
<dbReference type="NCBIfam" id="NF038065">
    <property type="entry name" value="Pr6Pr"/>
    <property type="match status" value="1"/>
</dbReference>
<evidence type="ECO:0000313" key="2">
    <source>
        <dbReference type="EMBL" id="AVX04663.1"/>
    </source>
</evidence>
<feature type="transmembrane region" description="Helical" evidence="1">
    <location>
        <begin position="38"/>
        <end position="60"/>
    </location>
</feature>
<organism evidence="2 3">
    <name type="scientific">Maritalea myrionectae</name>
    <dbReference type="NCBI Taxonomy" id="454601"/>
    <lineage>
        <taxon>Bacteria</taxon>
        <taxon>Pseudomonadati</taxon>
        <taxon>Pseudomonadota</taxon>
        <taxon>Alphaproteobacteria</taxon>
        <taxon>Hyphomicrobiales</taxon>
        <taxon>Devosiaceae</taxon>
        <taxon>Maritalea</taxon>
    </lineage>
</organism>
<dbReference type="EMBL" id="CP021330">
    <property type="protein sequence ID" value="AVX04663.1"/>
    <property type="molecule type" value="Genomic_DNA"/>
</dbReference>
<dbReference type="AlphaFoldDB" id="A0A2R4MFB4"/>
<evidence type="ECO:0000313" key="3">
    <source>
        <dbReference type="Proteomes" id="UP000258927"/>
    </source>
</evidence>